<keyword evidence="1 4" id="KW-0808">Transferase</keyword>
<dbReference type="AlphaFoldDB" id="A0A850P2E0"/>
<sequence length="391" mass="43435">MPAPPFPDSIWLDGRNIGIDSGTGVTQYAHDLSICLNDLNISTDFIQGQDTAQVTSSPPNTDALKRLLRAFLPKRSIITIPSTKGHDIPYCHDLYRTAHVRFKTFHRLTSLRTIKPPTIMHWTYPLPMVLEGCPNILTIHDLVPLLNPELTGIESSLFAKLLRLLCKRMDRIVTVSETVRKQVINVLQLPQQHVVNLYQMVDINKTDVMKSPRIIPPDSLIHIGRVESRKNIERLIKAYCYSKSRRSLILVGPNGDDFPDLTLPSGSPGQIIRIPWIERSSLLRGLSEAHALVFPSLAEGFGLPIIEAMALGTPVITSRGSATEEIAGGAACLIDPLSVDDIADKILMLDSTDKNKGLAGALVKKGYQRASFFSRKAYTERLKKFYNSIVP</sequence>
<comment type="caution">
    <text evidence="4">The sequence shown here is derived from an EMBL/GenBank/DDBJ whole genome shotgun (WGS) entry which is preliminary data.</text>
</comment>
<dbReference type="Gene3D" id="3.40.50.2000">
    <property type="entry name" value="Glycogen Phosphorylase B"/>
    <property type="match status" value="2"/>
</dbReference>
<dbReference type="GO" id="GO:0016757">
    <property type="term" value="F:glycosyltransferase activity"/>
    <property type="evidence" value="ECO:0007669"/>
    <property type="project" value="InterPro"/>
</dbReference>
<dbReference type="Pfam" id="PF00534">
    <property type="entry name" value="Glycos_transf_1"/>
    <property type="match status" value="1"/>
</dbReference>
<dbReference type="RefSeq" id="WP_176642820.1">
    <property type="nucleotide sequence ID" value="NZ_JABXXS010000010.1"/>
</dbReference>
<reference evidence="4 5" key="1">
    <citation type="submission" date="2020-06" db="EMBL/GenBank/DDBJ databases">
        <title>Description of novel acetic acid bacteria.</title>
        <authorList>
            <person name="Sombolestani A."/>
        </authorList>
    </citation>
    <scope>NUCLEOTIDE SEQUENCE [LARGE SCALE GENOMIC DNA]</scope>
    <source>
        <strain evidence="4 5">LMG 25</strain>
    </source>
</reference>
<feature type="domain" description="Glycosyl transferase family 1" evidence="2">
    <location>
        <begin position="220"/>
        <end position="348"/>
    </location>
</feature>
<organism evidence="4 5">
    <name type="scientific">Komagataeibacter swingsii</name>
    <dbReference type="NCBI Taxonomy" id="215220"/>
    <lineage>
        <taxon>Bacteria</taxon>
        <taxon>Pseudomonadati</taxon>
        <taxon>Pseudomonadota</taxon>
        <taxon>Alphaproteobacteria</taxon>
        <taxon>Acetobacterales</taxon>
        <taxon>Acetobacteraceae</taxon>
        <taxon>Komagataeibacter</taxon>
    </lineage>
</organism>
<evidence type="ECO:0000259" key="3">
    <source>
        <dbReference type="Pfam" id="PF13439"/>
    </source>
</evidence>
<feature type="domain" description="Glycosyltransferase subfamily 4-like N-terminal" evidence="3">
    <location>
        <begin position="24"/>
        <end position="204"/>
    </location>
</feature>
<protein>
    <submittedName>
        <fullName evidence="4">Glycosyltransferase family 4 protein</fullName>
    </submittedName>
</protein>
<dbReference type="InterPro" id="IPR001296">
    <property type="entry name" value="Glyco_trans_1"/>
</dbReference>
<name>A0A850P2E0_9PROT</name>
<dbReference type="PANTHER" id="PTHR46401:SF2">
    <property type="entry name" value="GLYCOSYLTRANSFERASE WBBK-RELATED"/>
    <property type="match status" value="1"/>
</dbReference>
<evidence type="ECO:0000259" key="2">
    <source>
        <dbReference type="Pfam" id="PF00534"/>
    </source>
</evidence>
<evidence type="ECO:0000313" key="5">
    <source>
        <dbReference type="Proteomes" id="UP000522590"/>
    </source>
</evidence>
<gene>
    <name evidence="4" type="ORF">HUK81_06325</name>
</gene>
<proteinExistence type="predicted"/>
<accession>A0A850P2E0</accession>
<dbReference type="EMBL" id="JABXXS010000010">
    <property type="protein sequence ID" value="NVN36556.1"/>
    <property type="molecule type" value="Genomic_DNA"/>
</dbReference>
<dbReference type="SUPFAM" id="SSF53756">
    <property type="entry name" value="UDP-Glycosyltransferase/glycogen phosphorylase"/>
    <property type="match status" value="1"/>
</dbReference>
<dbReference type="PANTHER" id="PTHR46401">
    <property type="entry name" value="GLYCOSYLTRANSFERASE WBBK-RELATED"/>
    <property type="match status" value="1"/>
</dbReference>
<dbReference type="GO" id="GO:0009103">
    <property type="term" value="P:lipopolysaccharide biosynthetic process"/>
    <property type="evidence" value="ECO:0007669"/>
    <property type="project" value="TreeGrafter"/>
</dbReference>
<evidence type="ECO:0000313" key="4">
    <source>
        <dbReference type="EMBL" id="NVN36556.1"/>
    </source>
</evidence>
<evidence type="ECO:0000256" key="1">
    <source>
        <dbReference type="ARBA" id="ARBA00022679"/>
    </source>
</evidence>
<dbReference type="InterPro" id="IPR028098">
    <property type="entry name" value="Glyco_trans_4-like_N"/>
</dbReference>
<dbReference type="CDD" id="cd03809">
    <property type="entry name" value="GT4_MtfB-like"/>
    <property type="match status" value="1"/>
</dbReference>
<dbReference type="Pfam" id="PF13439">
    <property type="entry name" value="Glyco_transf_4"/>
    <property type="match status" value="1"/>
</dbReference>
<dbReference type="Proteomes" id="UP000522590">
    <property type="component" value="Unassembled WGS sequence"/>
</dbReference>